<reference evidence="2" key="1">
    <citation type="submission" date="2022-11" db="UniProtKB">
        <authorList>
            <consortium name="WormBaseParasite"/>
        </authorList>
    </citation>
    <scope>IDENTIFICATION</scope>
</reference>
<sequence length="269" mass="30516">MADYERAENECIYNGGHLAYIDSAFSNSYILESVKNLTSSDFWIGAKRYKEPMNAAVSNIWIWTDQNRIISFSDWGLNEPSEGRDCGVMSTTDGSWYSSSCSSKKPYVCSFPATKSYCDEGWTQFAKSDSCYKVFYYSNWTRAEETCVEQNAHLASIHSSEEDEFIVGLSHCGVTFTGVGDSGFLQDTWIGLYTKTSRPGEYYWSDGTTVNYVNWRASQPNAQGWQCILLNSDPNQESSTTSGWDDWECSHVLRNFVCKKPTTKVFILH</sequence>
<evidence type="ECO:0000313" key="2">
    <source>
        <dbReference type="WBParaSite" id="JU765_v2.g3257.t1"/>
    </source>
</evidence>
<accession>A0AC34R4B8</accession>
<dbReference type="Proteomes" id="UP000887576">
    <property type="component" value="Unplaced"/>
</dbReference>
<protein>
    <submittedName>
        <fullName evidence="2">C-type lectin domain-containing protein</fullName>
    </submittedName>
</protein>
<name>A0AC34R4B8_9BILA</name>
<evidence type="ECO:0000313" key="1">
    <source>
        <dbReference type="Proteomes" id="UP000887576"/>
    </source>
</evidence>
<organism evidence="1 2">
    <name type="scientific">Panagrolaimus sp. JU765</name>
    <dbReference type="NCBI Taxonomy" id="591449"/>
    <lineage>
        <taxon>Eukaryota</taxon>
        <taxon>Metazoa</taxon>
        <taxon>Ecdysozoa</taxon>
        <taxon>Nematoda</taxon>
        <taxon>Chromadorea</taxon>
        <taxon>Rhabditida</taxon>
        <taxon>Tylenchina</taxon>
        <taxon>Panagrolaimomorpha</taxon>
        <taxon>Panagrolaimoidea</taxon>
        <taxon>Panagrolaimidae</taxon>
        <taxon>Panagrolaimus</taxon>
    </lineage>
</organism>
<proteinExistence type="predicted"/>
<dbReference type="WBParaSite" id="JU765_v2.g3257.t1">
    <property type="protein sequence ID" value="JU765_v2.g3257.t1"/>
    <property type="gene ID" value="JU765_v2.g3257"/>
</dbReference>